<gene>
    <name evidence="2" type="ORF">Pth03_13350</name>
</gene>
<evidence type="ECO:0000313" key="3">
    <source>
        <dbReference type="Proteomes" id="UP000605992"/>
    </source>
</evidence>
<feature type="transmembrane region" description="Helical" evidence="1">
    <location>
        <begin position="78"/>
        <end position="96"/>
    </location>
</feature>
<accession>A0A8J3UXZ4</accession>
<evidence type="ECO:0008006" key="4">
    <source>
        <dbReference type="Google" id="ProtNLM"/>
    </source>
</evidence>
<dbReference type="EMBL" id="BOOR01000007">
    <property type="protein sequence ID" value="GII52946.1"/>
    <property type="molecule type" value="Genomic_DNA"/>
</dbReference>
<feature type="transmembrane region" description="Helical" evidence="1">
    <location>
        <begin position="12"/>
        <end position="33"/>
    </location>
</feature>
<keyword evidence="1" id="KW-1133">Transmembrane helix</keyword>
<evidence type="ECO:0000313" key="2">
    <source>
        <dbReference type="EMBL" id="GII52946.1"/>
    </source>
</evidence>
<keyword evidence="3" id="KW-1185">Reference proteome</keyword>
<feature type="transmembrane region" description="Helical" evidence="1">
    <location>
        <begin position="123"/>
        <end position="144"/>
    </location>
</feature>
<protein>
    <recommendedName>
        <fullName evidence="4">DUF2269 domain-containing protein</fullName>
    </recommendedName>
</protein>
<dbReference type="Proteomes" id="UP000605992">
    <property type="component" value="Unassembled WGS sequence"/>
</dbReference>
<dbReference type="AlphaFoldDB" id="A0A8J3UXZ4"/>
<proteinExistence type="predicted"/>
<organism evidence="2 3">
    <name type="scientific">Planotetraspora thailandica</name>
    <dbReference type="NCBI Taxonomy" id="487172"/>
    <lineage>
        <taxon>Bacteria</taxon>
        <taxon>Bacillati</taxon>
        <taxon>Actinomycetota</taxon>
        <taxon>Actinomycetes</taxon>
        <taxon>Streptosporangiales</taxon>
        <taxon>Streptosporangiaceae</taxon>
        <taxon>Planotetraspora</taxon>
    </lineage>
</organism>
<feature type="transmembrane region" description="Helical" evidence="1">
    <location>
        <begin position="54"/>
        <end position="72"/>
    </location>
</feature>
<name>A0A8J3UXZ4_9ACTN</name>
<keyword evidence="1" id="KW-0812">Transmembrane</keyword>
<keyword evidence="1" id="KW-0472">Membrane</keyword>
<comment type="caution">
    <text evidence="2">The sequence shown here is derived from an EMBL/GenBank/DDBJ whole genome shotgun (WGS) entry which is preliminary data.</text>
</comment>
<reference evidence="2" key="1">
    <citation type="submission" date="2021-01" db="EMBL/GenBank/DDBJ databases">
        <title>Whole genome shotgun sequence of Planotetraspora thailandica NBRC 104271.</title>
        <authorList>
            <person name="Komaki H."/>
            <person name="Tamura T."/>
        </authorList>
    </citation>
    <scope>NUCLEOTIDE SEQUENCE</scope>
    <source>
        <strain evidence="2">NBRC 104271</strain>
    </source>
</reference>
<evidence type="ECO:0000256" key="1">
    <source>
        <dbReference type="SAM" id="Phobius"/>
    </source>
</evidence>
<sequence>MGDMSFLDKLLLWLHIGFAVFAIGPLTAVTSVTPRYIRARDVNVLKYLNRSTRLFGLLTLGVFVFGLALGRSALAKPYLSVSMTLFIVAAVLLVIIDRDQRSALQALSTENTDDDARVQTGRIAAFSGLVALIWLVILFLMVFFNPS</sequence>